<keyword evidence="2" id="KW-1185">Reference proteome</keyword>
<sequence length="88" mass="9884">MRAEGVAVDLAVCAGAKIQIAGKTRFQFRPDLREQIVRHDAVEHLLLRAHRSLAPPGRSVTSIWMSSMLRFLICMMEVTICLSHDRPA</sequence>
<evidence type="ECO:0000313" key="2">
    <source>
        <dbReference type="Proteomes" id="UP000001192"/>
    </source>
</evidence>
<proteinExistence type="predicted"/>
<geneLocation type="plasmid" evidence="1 2">
    <name>pBPHY01</name>
</geneLocation>
<name>B2JTK7_PARP8</name>
<gene>
    <name evidence="1" type="ordered locus">Bphy_6899</name>
</gene>
<keyword evidence="1" id="KW-0614">Plasmid</keyword>
<organism evidence="1 2">
    <name type="scientific">Paraburkholderia phymatum (strain DSM 17167 / CIP 108236 / LMG 21445 / STM815)</name>
    <name type="common">Burkholderia phymatum</name>
    <dbReference type="NCBI Taxonomy" id="391038"/>
    <lineage>
        <taxon>Bacteria</taxon>
        <taxon>Pseudomonadati</taxon>
        <taxon>Pseudomonadota</taxon>
        <taxon>Betaproteobacteria</taxon>
        <taxon>Burkholderiales</taxon>
        <taxon>Burkholderiaceae</taxon>
        <taxon>Paraburkholderia</taxon>
    </lineage>
</organism>
<dbReference type="HOGENOM" id="CLU_2463163_0_0_4"/>
<evidence type="ECO:0000313" key="1">
    <source>
        <dbReference type="EMBL" id="ACC75910.1"/>
    </source>
</evidence>
<reference evidence="2" key="1">
    <citation type="journal article" date="2014" name="Stand. Genomic Sci.">
        <title>Complete genome sequence of Burkholderia phymatum STM815(T), a broad host range and efficient nitrogen-fixing symbiont of Mimosa species.</title>
        <authorList>
            <person name="Moulin L."/>
            <person name="Klonowska A."/>
            <person name="Caroline B."/>
            <person name="Booth K."/>
            <person name="Vriezen J.A."/>
            <person name="Melkonian R."/>
            <person name="James E.K."/>
            <person name="Young J.P."/>
            <person name="Bena G."/>
            <person name="Hauser L."/>
            <person name="Land M."/>
            <person name="Kyrpides N."/>
            <person name="Bruce D."/>
            <person name="Chain P."/>
            <person name="Copeland A."/>
            <person name="Pitluck S."/>
            <person name="Woyke T."/>
            <person name="Lizotte-Waniewski M."/>
            <person name="Bristow J."/>
            <person name="Riley M."/>
        </authorList>
    </citation>
    <scope>NUCLEOTIDE SEQUENCE [LARGE SCALE GENOMIC DNA]</scope>
    <source>
        <strain evidence="2">DSM 17167 / CIP 108236 / LMG 21445 / STM815</strain>
        <plasmid evidence="2">Plasmid pBPHY01</plasmid>
    </source>
</reference>
<dbReference type="Proteomes" id="UP000001192">
    <property type="component" value="Plasmid pBPHY01"/>
</dbReference>
<dbReference type="EMBL" id="CP001045">
    <property type="protein sequence ID" value="ACC75910.1"/>
    <property type="molecule type" value="Genomic_DNA"/>
</dbReference>
<protein>
    <submittedName>
        <fullName evidence="1">Uncharacterized protein</fullName>
    </submittedName>
</protein>
<dbReference type="AlphaFoldDB" id="B2JTK7"/>
<accession>B2JTK7</accession>
<dbReference type="KEGG" id="bph:Bphy_6899"/>